<comment type="caution">
    <text evidence="2">The sequence shown here is derived from an EMBL/GenBank/DDBJ whole genome shotgun (WGS) entry which is preliminary data.</text>
</comment>
<feature type="compositionally biased region" description="Basic and acidic residues" evidence="1">
    <location>
        <begin position="97"/>
        <end position="106"/>
    </location>
</feature>
<dbReference type="AlphaFoldDB" id="A0A8H5C645"/>
<evidence type="ECO:0000313" key="3">
    <source>
        <dbReference type="Proteomes" id="UP000541558"/>
    </source>
</evidence>
<evidence type="ECO:0000313" key="2">
    <source>
        <dbReference type="EMBL" id="KAF5335658.1"/>
    </source>
</evidence>
<gene>
    <name evidence="2" type="ORF">D9611_009672</name>
</gene>
<dbReference type="EMBL" id="JAACJK010000060">
    <property type="protein sequence ID" value="KAF5335658.1"/>
    <property type="molecule type" value="Genomic_DNA"/>
</dbReference>
<protein>
    <submittedName>
        <fullName evidence="2">Uncharacterized protein</fullName>
    </submittedName>
</protein>
<organism evidence="2 3">
    <name type="scientific">Ephemerocybe angulata</name>
    <dbReference type="NCBI Taxonomy" id="980116"/>
    <lineage>
        <taxon>Eukaryota</taxon>
        <taxon>Fungi</taxon>
        <taxon>Dikarya</taxon>
        <taxon>Basidiomycota</taxon>
        <taxon>Agaricomycotina</taxon>
        <taxon>Agaricomycetes</taxon>
        <taxon>Agaricomycetidae</taxon>
        <taxon>Agaricales</taxon>
        <taxon>Agaricineae</taxon>
        <taxon>Psathyrellaceae</taxon>
        <taxon>Ephemerocybe</taxon>
    </lineage>
</organism>
<keyword evidence="3" id="KW-1185">Reference proteome</keyword>
<accession>A0A8H5C645</accession>
<dbReference type="Proteomes" id="UP000541558">
    <property type="component" value="Unassembled WGS sequence"/>
</dbReference>
<feature type="region of interest" description="Disordered" evidence="1">
    <location>
        <begin position="80"/>
        <end position="106"/>
    </location>
</feature>
<reference evidence="2 3" key="1">
    <citation type="journal article" date="2020" name="ISME J.">
        <title>Uncovering the hidden diversity of litter-decomposition mechanisms in mushroom-forming fungi.</title>
        <authorList>
            <person name="Floudas D."/>
            <person name="Bentzer J."/>
            <person name="Ahren D."/>
            <person name="Johansson T."/>
            <person name="Persson P."/>
            <person name="Tunlid A."/>
        </authorList>
    </citation>
    <scope>NUCLEOTIDE SEQUENCE [LARGE SCALE GENOMIC DNA]</scope>
    <source>
        <strain evidence="2 3">CBS 175.51</strain>
    </source>
</reference>
<evidence type="ECO:0000256" key="1">
    <source>
        <dbReference type="SAM" id="MobiDB-lite"/>
    </source>
</evidence>
<name>A0A8H5C645_9AGAR</name>
<proteinExistence type="predicted"/>
<sequence length="106" mass="11576">MSTLVVPLPSPALQASRGIHFYRDLAIPAPTQDDHSCAAIPIGIFPPSVIVRSPRPTKYPSRLRVSFSYLGQHITHITPAGMPYHQVSRSPVPRNATEAKAKPARD</sequence>